<name>X1L4X7_9ZZZZ</name>
<proteinExistence type="predicted"/>
<accession>X1L4X7</accession>
<dbReference type="AlphaFoldDB" id="X1L4X7"/>
<comment type="caution">
    <text evidence="1">The sequence shown here is derived from an EMBL/GenBank/DDBJ whole genome shotgun (WGS) entry which is preliminary data.</text>
</comment>
<organism evidence="1">
    <name type="scientific">marine sediment metagenome</name>
    <dbReference type="NCBI Taxonomy" id="412755"/>
    <lineage>
        <taxon>unclassified sequences</taxon>
        <taxon>metagenomes</taxon>
        <taxon>ecological metagenomes</taxon>
    </lineage>
</organism>
<dbReference type="EMBL" id="BARU01047648">
    <property type="protein sequence ID" value="GAI00941.1"/>
    <property type="molecule type" value="Genomic_DNA"/>
</dbReference>
<protein>
    <submittedName>
        <fullName evidence="1">Uncharacterized protein</fullName>
    </submittedName>
</protein>
<feature type="non-terminal residue" evidence="1">
    <location>
        <position position="1"/>
    </location>
</feature>
<gene>
    <name evidence="1" type="ORF">S03H2_71285</name>
</gene>
<evidence type="ECO:0000313" key="1">
    <source>
        <dbReference type="EMBL" id="GAI00941.1"/>
    </source>
</evidence>
<sequence>PTTKLKTSKNDTRTPTIKPNFFIIFSPLVQAVYTPQNSLN</sequence>
<reference evidence="1" key="1">
    <citation type="journal article" date="2014" name="Front. Microbiol.">
        <title>High frequency of phylogenetically diverse reductive dehalogenase-homologous genes in deep subseafloor sedimentary metagenomes.</title>
        <authorList>
            <person name="Kawai M."/>
            <person name="Futagami T."/>
            <person name="Toyoda A."/>
            <person name="Takaki Y."/>
            <person name="Nishi S."/>
            <person name="Hori S."/>
            <person name="Arai W."/>
            <person name="Tsubouchi T."/>
            <person name="Morono Y."/>
            <person name="Uchiyama I."/>
            <person name="Ito T."/>
            <person name="Fujiyama A."/>
            <person name="Inagaki F."/>
            <person name="Takami H."/>
        </authorList>
    </citation>
    <scope>NUCLEOTIDE SEQUENCE</scope>
    <source>
        <strain evidence="1">Expedition CK06-06</strain>
    </source>
</reference>